<feature type="transmembrane region" description="Helical" evidence="1">
    <location>
        <begin position="106"/>
        <end position="126"/>
    </location>
</feature>
<organism evidence="2 3">
    <name type="scientific">Caenorhabditis elegans</name>
    <dbReference type="NCBI Taxonomy" id="6239"/>
    <lineage>
        <taxon>Eukaryota</taxon>
        <taxon>Metazoa</taxon>
        <taxon>Ecdysozoa</taxon>
        <taxon>Nematoda</taxon>
        <taxon>Chromadorea</taxon>
        <taxon>Rhabditida</taxon>
        <taxon>Rhabditina</taxon>
        <taxon>Rhabditomorpha</taxon>
        <taxon>Rhabditoidea</taxon>
        <taxon>Rhabditidae</taxon>
        <taxon>Peloderinae</taxon>
        <taxon>Caenorhabditis</taxon>
    </lineage>
</organism>
<reference evidence="2 3" key="1">
    <citation type="journal article" date="1998" name="Science">
        <title>Genome sequence of the nematode C. elegans: a platform for investigating biology.</title>
        <authorList>
            <consortium name="The C. elegans sequencing consortium"/>
            <person name="Sulson J.E."/>
            <person name="Waterston R."/>
        </authorList>
    </citation>
    <scope>NUCLEOTIDE SEQUENCE [LARGE SCALE GENOMIC DNA]</scope>
    <source>
        <strain evidence="2 3">Bristol N2</strain>
    </source>
</reference>
<dbReference type="GeneID" id="188344"/>
<keyword evidence="1" id="KW-0812">Transmembrane</keyword>
<dbReference type="WormBase" id="T09F5.5">
    <property type="protein sequence ID" value="CE34499"/>
    <property type="gene ID" value="WBGene00005278"/>
    <property type="gene designation" value="srh-55"/>
</dbReference>
<feature type="transmembrane region" description="Helical" evidence="1">
    <location>
        <begin position="283"/>
        <end position="305"/>
    </location>
</feature>
<dbReference type="InterPro" id="IPR019422">
    <property type="entry name" value="7TM_GPCR_serpentine_rcpt_Srh"/>
</dbReference>
<keyword evidence="1" id="KW-1133">Transmembrane helix</keyword>
<keyword evidence="3" id="KW-1185">Reference proteome</keyword>
<feature type="transmembrane region" description="Helical" evidence="1">
    <location>
        <begin position="248"/>
        <end position="271"/>
    </location>
</feature>
<dbReference type="PANTHER" id="PTHR22941:SF134">
    <property type="entry name" value="SERPENTINE RECEPTOR, CLASS H"/>
    <property type="match status" value="1"/>
</dbReference>
<dbReference type="AGR" id="WB:WBGene00005278"/>
<dbReference type="SMR" id="O18074"/>
<evidence type="ECO:0000313" key="2">
    <source>
        <dbReference type="EMBL" id="CAB05806.2"/>
    </source>
</evidence>
<feature type="transmembrane region" description="Helical" evidence="1">
    <location>
        <begin position="202"/>
        <end position="227"/>
    </location>
</feature>
<gene>
    <name evidence="2 4" type="primary">srh-55</name>
    <name evidence="2" type="ORF">CELE_T09F5.5</name>
    <name evidence="4" type="ORF">T09F5.5</name>
</gene>
<dbReference type="InParanoid" id="O18074"/>
<dbReference type="HOGENOM" id="CLU_042960_0_2_1"/>
<dbReference type="UCSC" id="T09F5.5">
    <property type="organism name" value="c. elegans"/>
</dbReference>
<sequence length="345" mass="39212">MNDYFLKNYTFCSQQNSFFVSSDYVSTGVHINTSFSVPLSMYGCYCVIKLTPKKLGSAKWALLNAHCWTVVLDIVFNVLALPLMFFPSISGVMLGWGQYIGIPSWFLLYAIQAIVSVFASAAIAFFENRQNALQTNRKIRRKWVRVLLNVINYSVACGAILPPYLETFDIQKMALEALKIAPCPVKEFFDPRLFFVTDKTTLMTMLMGLQTLTLAPQGTFYTLSTWYHLVYSHSSQVSPETRKMQWRFFMSSSVQIMIPIGVLTFPLFYVWFSLNSGYYNQELNNHVIVIASSHGLLASMCMILVHKVYRHHFVKILTFGKVDLGKQRIVSVVVSSVRSVGHNAV</sequence>
<keyword evidence="2" id="KW-0675">Receptor</keyword>
<evidence type="ECO:0000313" key="3">
    <source>
        <dbReference type="Proteomes" id="UP000001940"/>
    </source>
</evidence>
<dbReference type="PIR" id="T24761">
    <property type="entry name" value="T24761"/>
</dbReference>
<dbReference type="Pfam" id="PF10318">
    <property type="entry name" value="7TM_GPCR_Srh"/>
    <property type="match status" value="1"/>
</dbReference>
<dbReference type="RefSeq" id="NP_506739.2">
    <property type="nucleotide sequence ID" value="NM_074338.2"/>
</dbReference>
<evidence type="ECO:0000256" key="1">
    <source>
        <dbReference type="SAM" id="Phobius"/>
    </source>
</evidence>
<protein>
    <submittedName>
        <fullName evidence="2">Serpentine Receptor, class H</fullName>
    </submittedName>
</protein>
<dbReference type="OMA" id="YAHSSRV"/>
<name>O18074_CAEEL</name>
<dbReference type="Proteomes" id="UP000001940">
    <property type="component" value="Chromosome V"/>
</dbReference>
<keyword evidence="1" id="KW-0472">Membrane</keyword>
<dbReference type="InterPro" id="IPR053220">
    <property type="entry name" value="Nematode_rcpt-like_serp_H"/>
</dbReference>
<dbReference type="AlphaFoldDB" id="O18074"/>
<feature type="transmembrane region" description="Helical" evidence="1">
    <location>
        <begin position="60"/>
        <end position="86"/>
    </location>
</feature>
<dbReference type="eggNOG" id="ENOG502R37B">
    <property type="taxonomic scope" value="Eukaryota"/>
</dbReference>
<dbReference type="EMBL" id="BX284605">
    <property type="protein sequence ID" value="CAB05806.2"/>
    <property type="molecule type" value="Genomic_DNA"/>
</dbReference>
<dbReference type="PhylomeDB" id="O18074"/>
<dbReference type="FunCoup" id="O18074">
    <property type="interactions" value="348"/>
</dbReference>
<dbReference type="OrthoDB" id="5848838at2759"/>
<dbReference type="PANTHER" id="PTHR22941">
    <property type="entry name" value="SERPENTINE RECEPTOR"/>
    <property type="match status" value="1"/>
</dbReference>
<accession>O18074</accession>
<dbReference type="KEGG" id="cel:CELE_T09F5.5"/>
<feature type="transmembrane region" description="Helical" evidence="1">
    <location>
        <begin position="146"/>
        <end position="165"/>
    </location>
</feature>
<dbReference type="PaxDb" id="6239-T09F5.5"/>
<proteinExistence type="predicted"/>
<dbReference type="CTD" id="188344"/>
<evidence type="ECO:0000313" key="4">
    <source>
        <dbReference type="WormBase" id="T09F5.5"/>
    </source>
</evidence>